<feature type="coiled-coil region" evidence="10">
    <location>
        <begin position="500"/>
        <end position="559"/>
    </location>
</feature>
<keyword evidence="5" id="KW-0967">Endosome</keyword>
<dbReference type="PaxDb" id="3827-XP_004501347.1"/>
<evidence type="ECO:0000259" key="12">
    <source>
        <dbReference type="PROSITE" id="PS50195"/>
    </source>
</evidence>
<feature type="compositionally biased region" description="Basic residues" evidence="11">
    <location>
        <begin position="1"/>
        <end position="11"/>
    </location>
</feature>
<dbReference type="FunFam" id="3.30.1520.10:FF:000060">
    <property type="entry name" value="Phox (PX) domain-containing protein"/>
    <property type="match status" value="1"/>
</dbReference>
<accession>A0A1S2YAB0</accession>
<dbReference type="SUPFAM" id="SSF64268">
    <property type="entry name" value="PX domain"/>
    <property type="match status" value="1"/>
</dbReference>
<evidence type="ECO:0000256" key="9">
    <source>
        <dbReference type="ARBA" id="ARBA00055681"/>
    </source>
</evidence>
<gene>
    <name evidence="14" type="primary">LOC101501388</name>
</gene>
<keyword evidence="7 10" id="KW-0175">Coiled coil</keyword>
<dbReference type="GO" id="GO:0015031">
    <property type="term" value="P:protein transport"/>
    <property type="evidence" value="ECO:0007669"/>
    <property type="project" value="UniProtKB-KW"/>
</dbReference>
<evidence type="ECO:0000256" key="8">
    <source>
        <dbReference type="ARBA" id="ARBA00023136"/>
    </source>
</evidence>
<feature type="coiled-coil region" evidence="10">
    <location>
        <begin position="429"/>
        <end position="456"/>
    </location>
</feature>
<name>A0A1S2YAB0_CICAR</name>
<keyword evidence="6" id="KW-0653">Protein transport</keyword>
<keyword evidence="13" id="KW-1185">Reference proteome</keyword>
<feature type="region of interest" description="Disordered" evidence="11">
    <location>
        <begin position="207"/>
        <end position="235"/>
    </location>
</feature>
<reference evidence="13" key="1">
    <citation type="journal article" date="2013" name="Nat. Biotechnol.">
        <title>Draft genome sequence of chickpea (Cicer arietinum) provides a resource for trait improvement.</title>
        <authorList>
            <person name="Varshney R.K."/>
            <person name="Song C."/>
            <person name="Saxena R.K."/>
            <person name="Azam S."/>
            <person name="Yu S."/>
            <person name="Sharpe A.G."/>
            <person name="Cannon S."/>
            <person name="Baek J."/>
            <person name="Rosen B.D."/>
            <person name="Tar'an B."/>
            <person name="Millan T."/>
            <person name="Zhang X."/>
            <person name="Ramsay L.D."/>
            <person name="Iwata A."/>
            <person name="Wang Y."/>
            <person name="Nelson W."/>
            <person name="Farmer A.D."/>
            <person name="Gaur P.M."/>
            <person name="Soderlund C."/>
            <person name="Penmetsa R.V."/>
            <person name="Xu C."/>
            <person name="Bharti A.K."/>
            <person name="He W."/>
            <person name="Winter P."/>
            <person name="Zhao S."/>
            <person name="Hane J.K."/>
            <person name="Carrasquilla-Garcia N."/>
            <person name="Condie J.A."/>
            <person name="Upadhyaya H.D."/>
            <person name="Luo M.C."/>
            <person name="Thudi M."/>
            <person name="Gowda C.L."/>
            <person name="Singh N.P."/>
            <person name="Lichtenzveig J."/>
            <person name="Gali K.K."/>
            <person name="Rubio J."/>
            <person name="Nadarajan N."/>
            <person name="Dolezel J."/>
            <person name="Bansal K.C."/>
            <person name="Xu X."/>
            <person name="Edwards D."/>
            <person name="Zhang G."/>
            <person name="Kahl G."/>
            <person name="Gil J."/>
            <person name="Singh K.B."/>
            <person name="Datta S.K."/>
            <person name="Jackson S.A."/>
            <person name="Wang J."/>
            <person name="Cook D.R."/>
        </authorList>
    </citation>
    <scope>NUCLEOTIDE SEQUENCE [LARGE SCALE GENOMIC DNA]</scope>
    <source>
        <strain evidence="13">cv. CDC Frontier</strain>
    </source>
</reference>
<evidence type="ECO:0000256" key="7">
    <source>
        <dbReference type="ARBA" id="ARBA00023054"/>
    </source>
</evidence>
<protein>
    <submittedName>
        <fullName evidence="14">PX domain-containing protein EREL1-like</fullName>
    </submittedName>
</protein>
<dbReference type="AlphaFoldDB" id="A0A1S2YAB0"/>
<evidence type="ECO:0000256" key="4">
    <source>
        <dbReference type="ARBA" id="ARBA00022490"/>
    </source>
</evidence>
<dbReference type="PROSITE" id="PS50195">
    <property type="entry name" value="PX"/>
    <property type="match status" value="1"/>
</dbReference>
<feature type="domain" description="PX" evidence="12">
    <location>
        <begin position="47"/>
        <end position="164"/>
    </location>
</feature>
<dbReference type="STRING" id="3827.A0A1S2YAB0"/>
<evidence type="ECO:0000256" key="10">
    <source>
        <dbReference type="SAM" id="Coils"/>
    </source>
</evidence>
<feature type="region of interest" description="Disordered" evidence="11">
    <location>
        <begin position="1"/>
        <end position="25"/>
    </location>
</feature>
<dbReference type="eggNOG" id="ENOG502QVII">
    <property type="taxonomic scope" value="Eukaryota"/>
</dbReference>
<dbReference type="GO" id="GO:0010008">
    <property type="term" value="C:endosome membrane"/>
    <property type="evidence" value="ECO:0007669"/>
    <property type="project" value="UniProtKB-SubCell"/>
</dbReference>
<dbReference type="Proteomes" id="UP000087171">
    <property type="component" value="Chromosome Ca5"/>
</dbReference>
<evidence type="ECO:0000313" key="13">
    <source>
        <dbReference type="Proteomes" id="UP000087171"/>
    </source>
</evidence>
<dbReference type="Gene3D" id="3.30.1520.10">
    <property type="entry name" value="Phox-like domain"/>
    <property type="match status" value="1"/>
</dbReference>
<dbReference type="SMART" id="SM00312">
    <property type="entry name" value="PX"/>
    <property type="match status" value="1"/>
</dbReference>
<evidence type="ECO:0000256" key="5">
    <source>
        <dbReference type="ARBA" id="ARBA00022753"/>
    </source>
</evidence>
<keyword evidence="4" id="KW-0963">Cytoplasm</keyword>
<organism evidence="13 14">
    <name type="scientific">Cicer arietinum</name>
    <name type="common">Chickpea</name>
    <name type="synonym">Garbanzo</name>
    <dbReference type="NCBI Taxonomy" id="3827"/>
    <lineage>
        <taxon>Eukaryota</taxon>
        <taxon>Viridiplantae</taxon>
        <taxon>Streptophyta</taxon>
        <taxon>Embryophyta</taxon>
        <taxon>Tracheophyta</taxon>
        <taxon>Spermatophyta</taxon>
        <taxon>Magnoliopsida</taxon>
        <taxon>eudicotyledons</taxon>
        <taxon>Gunneridae</taxon>
        <taxon>Pentapetalae</taxon>
        <taxon>rosids</taxon>
        <taxon>fabids</taxon>
        <taxon>Fabales</taxon>
        <taxon>Fabaceae</taxon>
        <taxon>Papilionoideae</taxon>
        <taxon>50 kb inversion clade</taxon>
        <taxon>NPAAA clade</taxon>
        <taxon>Hologalegina</taxon>
        <taxon>IRL clade</taxon>
        <taxon>Cicereae</taxon>
        <taxon>Cicer</taxon>
    </lineage>
</organism>
<evidence type="ECO:0000256" key="3">
    <source>
        <dbReference type="ARBA" id="ARBA00022448"/>
    </source>
</evidence>
<dbReference type="GO" id="GO:0035091">
    <property type="term" value="F:phosphatidylinositol binding"/>
    <property type="evidence" value="ECO:0007669"/>
    <property type="project" value="InterPro"/>
</dbReference>
<dbReference type="KEGG" id="cam:101501388"/>
<sequence length="719" mass="80605">MQRRSPPKHRHDGTSPLPLGMDWSPAPRKWNGRDTEWPHNHRTGWSYCVIIPSWVFVPKSRNSDPIVFYRLQVGIQSPEGITNIHGVLRRFNDFLKLFADIKKEHPGKNIPPAPPKGLLRLKSRALLEERRRSLEEWITKLLSDIDISRCASVASFLELETAARSSFQEASQQNSLTDPGSNGRVYSVQSPLPSSLSLAAGSSSVASDYGSDTLYEPSEVGTPRIGRDDNSEVGTDDLTLDEDMTNPIEKLVKYGISNIDEGLFMGQTILEQLEGLPRHKVNARHVNNVTGKDTNNGNSYDSSLLANNTMELFSEAGHANVFGHVRKFSNESVGSDGSSIRGSDMSNFGIPNSSGDGSVDLPGCASVSRETDVVGHTKMKCNGDAQLVLPLDQRNKLNRVLSTMQRRLVTAKTDMEDLVVRLNQEIAAKDFLTTKVKDLEVELETTKQKNKENLQQAILIERERFTQMQWDMEELRRKSLEMEMKLKSESDGNAGQNLTKESIVQQNDELLQNLDTAREQLEILSKQYGELEAKSKADIKVLVKEVKSLRSSQTELKKELSESVKEKCEAEKLLLHEGEKRERAETTSRKLLEKCGLLFKQLQECNVNLPYNDEDTTFLRSSSADAFDQLKTSDDQIDILLAEVENLEKDYGSAASDVDKTSDIKDGVICGDEMRKIIADLFMDNVRLRKQTNRVTRHALKLDMTTSVDSPSMENVTSI</sequence>
<dbReference type="RefSeq" id="XP_004501347.1">
    <property type="nucleotide sequence ID" value="XM_004501290.3"/>
</dbReference>
<dbReference type="GO" id="GO:0005829">
    <property type="term" value="C:cytosol"/>
    <property type="evidence" value="ECO:0007669"/>
    <property type="project" value="UniProtKB-SubCell"/>
</dbReference>
<dbReference type="GeneID" id="101501388"/>
<dbReference type="InterPro" id="IPR001683">
    <property type="entry name" value="PX_dom"/>
</dbReference>
<evidence type="ECO:0000256" key="1">
    <source>
        <dbReference type="ARBA" id="ARBA00004481"/>
    </source>
</evidence>
<keyword evidence="8" id="KW-0472">Membrane</keyword>
<evidence type="ECO:0000256" key="2">
    <source>
        <dbReference type="ARBA" id="ARBA00004514"/>
    </source>
</evidence>
<dbReference type="OrthoDB" id="76516at2759"/>
<dbReference type="PANTHER" id="PTHR46856">
    <property type="entry name" value="PX DOMAIN-CONTAINING PROTEIN EREL1-RELATED"/>
    <property type="match status" value="1"/>
</dbReference>
<dbReference type="Pfam" id="PF00787">
    <property type="entry name" value="PX"/>
    <property type="match status" value="1"/>
</dbReference>
<dbReference type="InterPro" id="IPR044588">
    <property type="entry name" value="EREX-like"/>
</dbReference>
<dbReference type="PANTHER" id="PTHR46856:SF1">
    <property type="entry name" value="PX DOMAIN-CONTAINING PROTEIN EREL1-RELATED"/>
    <property type="match status" value="1"/>
</dbReference>
<evidence type="ECO:0000256" key="11">
    <source>
        <dbReference type="SAM" id="MobiDB-lite"/>
    </source>
</evidence>
<evidence type="ECO:0000313" key="14">
    <source>
        <dbReference type="RefSeq" id="XP_004501347.1"/>
    </source>
</evidence>
<dbReference type="InterPro" id="IPR036871">
    <property type="entry name" value="PX_dom_sf"/>
</dbReference>
<proteinExistence type="predicted"/>
<evidence type="ECO:0000256" key="6">
    <source>
        <dbReference type="ARBA" id="ARBA00022927"/>
    </source>
</evidence>
<comment type="subcellular location">
    <subcellularLocation>
        <location evidence="2">Cytoplasm</location>
        <location evidence="2">Cytosol</location>
    </subcellularLocation>
    <subcellularLocation>
        <location evidence="1">Endosome membrane</location>
        <topology evidence="1">Peripheral membrane protein</topology>
    </subcellularLocation>
</comment>
<keyword evidence="3" id="KW-0813">Transport</keyword>
<reference evidence="14" key="2">
    <citation type="submission" date="2025-08" db="UniProtKB">
        <authorList>
            <consortium name="RefSeq"/>
        </authorList>
    </citation>
    <scope>IDENTIFICATION</scope>
    <source>
        <tissue evidence="14">Etiolated seedlings</tissue>
    </source>
</reference>
<comment type="function">
    <text evidence="9">Acts as an effector of RABF2A and RABF2B. Involved in vacuolar transport of storage proteins. Regulates membrane trafficking to protein storage vacuoles (PSVs). Binds specifically to phosphatidylinositol 3-monophosphate (PtdIns3P).</text>
</comment>